<name>A0A7Y9IS24_9BURK</name>
<evidence type="ECO:0000256" key="10">
    <source>
        <dbReference type="ARBA" id="ARBA00022989"/>
    </source>
</evidence>
<dbReference type="CDD" id="cd00075">
    <property type="entry name" value="HATPase"/>
    <property type="match status" value="1"/>
</dbReference>
<dbReference type="InterPro" id="IPR050428">
    <property type="entry name" value="TCS_sensor_his_kinase"/>
</dbReference>
<evidence type="ECO:0000256" key="8">
    <source>
        <dbReference type="ARBA" id="ARBA00022777"/>
    </source>
</evidence>
<dbReference type="InterPro" id="IPR003594">
    <property type="entry name" value="HATPase_dom"/>
</dbReference>
<accession>A0A7Y9IS24</accession>
<evidence type="ECO:0000259" key="15">
    <source>
        <dbReference type="PROSITE" id="PS50885"/>
    </source>
</evidence>
<dbReference type="PROSITE" id="PS50109">
    <property type="entry name" value="HIS_KIN"/>
    <property type="match status" value="1"/>
</dbReference>
<evidence type="ECO:0000256" key="9">
    <source>
        <dbReference type="ARBA" id="ARBA00022840"/>
    </source>
</evidence>
<keyword evidence="10 13" id="KW-1133">Transmembrane helix</keyword>
<reference evidence="16 17" key="1">
    <citation type="submission" date="2020-07" db="EMBL/GenBank/DDBJ databases">
        <title>Genomic Encyclopedia of Type Strains, Phase IV (KMG-V): Genome sequencing to study the core and pangenomes of soil and plant-associated prokaryotes.</title>
        <authorList>
            <person name="Whitman W."/>
        </authorList>
    </citation>
    <scope>NUCLEOTIDE SEQUENCE [LARGE SCALE GENOMIC DNA]</scope>
    <source>
        <strain evidence="16 17">SAS40</strain>
    </source>
</reference>
<keyword evidence="8 16" id="KW-0418">Kinase</keyword>
<comment type="subcellular location">
    <subcellularLocation>
        <location evidence="2">Membrane</location>
        <topology evidence="2">Multi-pass membrane protein</topology>
    </subcellularLocation>
</comment>
<evidence type="ECO:0000256" key="5">
    <source>
        <dbReference type="ARBA" id="ARBA00022679"/>
    </source>
</evidence>
<dbReference type="AlphaFoldDB" id="A0A7Y9IS24"/>
<keyword evidence="11" id="KW-0902">Two-component regulatory system</keyword>
<evidence type="ECO:0000256" key="4">
    <source>
        <dbReference type="ARBA" id="ARBA00022553"/>
    </source>
</evidence>
<dbReference type="SMART" id="SM00387">
    <property type="entry name" value="HATPase_c"/>
    <property type="match status" value="1"/>
</dbReference>
<evidence type="ECO:0000256" key="13">
    <source>
        <dbReference type="SAM" id="Phobius"/>
    </source>
</evidence>
<dbReference type="GO" id="GO:0000155">
    <property type="term" value="F:phosphorelay sensor kinase activity"/>
    <property type="evidence" value="ECO:0007669"/>
    <property type="project" value="InterPro"/>
</dbReference>
<dbReference type="PANTHER" id="PTHR45436">
    <property type="entry name" value="SENSOR HISTIDINE KINASE YKOH"/>
    <property type="match status" value="1"/>
</dbReference>
<keyword evidence="4" id="KW-0597">Phosphoprotein</keyword>
<dbReference type="InterPro" id="IPR003660">
    <property type="entry name" value="HAMP_dom"/>
</dbReference>
<dbReference type="Pfam" id="PF08521">
    <property type="entry name" value="2CSK_N"/>
    <property type="match status" value="1"/>
</dbReference>
<keyword evidence="17" id="KW-1185">Reference proteome</keyword>
<protein>
    <recommendedName>
        <fullName evidence="3">histidine kinase</fullName>
        <ecNumber evidence="3">2.7.13.3</ecNumber>
    </recommendedName>
</protein>
<keyword evidence="7" id="KW-0547">Nucleotide-binding</keyword>
<dbReference type="InterPro" id="IPR036097">
    <property type="entry name" value="HisK_dim/P_sf"/>
</dbReference>
<keyword evidence="6 13" id="KW-0812">Transmembrane</keyword>
<evidence type="ECO:0000313" key="16">
    <source>
        <dbReference type="EMBL" id="NYE81972.1"/>
    </source>
</evidence>
<dbReference type="PANTHER" id="PTHR45436:SF14">
    <property type="entry name" value="SENSOR PROTEIN QSEC"/>
    <property type="match status" value="1"/>
</dbReference>
<dbReference type="Proteomes" id="UP000542125">
    <property type="component" value="Unassembled WGS sequence"/>
</dbReference>
<evidence type="ECO:0000256" key="11">
    <source>
        <dbReference type="ARBA" id="ARBA00023012"/>
    </source>
</evidence>
<gene>
    <name evidence="16" type="ORF">FHW18_001243</name>
</gene>
<evidence type="ECO:0000256" key="12">
    <source>
        <dbReference type="ARBA" id="ARBA00023136"/>
    </source>
</evidence>
<dbReference type="Pfam" id="PF00512">
    <property type="entry name" value="HisKA"/>
    <property type="match status" value="1"/>
</dbReference>
<dbReference type="InterPro" id="IPR036890">
    <property type="entry name" value="HATPase_C_sf"/>
</dbReference>
<evidence type="ECO:0000256" key="6">
    <source>
        <dbReference type="ARBA" id="ARBA00022692"/>
    </source>
</evidence>
<sequence>MNLSILHSLRARLLFFLLAAILLTAVVQGGVAYRGALAQADEIFDYHLQRTAFSLSAGNPIANMPGNGETGDIPEDRDLVIQVWTPDGVRVFRSAPRLPLPDRTVLGFSDMEWHGATYRVFSLQTRSQVIQVAQDMAVRTGMASTLALRAVWPIAALAPLLMLVVWWVISVSLRPVDRARRQVATRQANDLSPIGDQGLPDEVRPLVHELNLLLSRVQDAFATQKRFVGDAAHELRSPLAALKLQIQSLQRATDDTTRETATRRLAAGIDRATHLVEQLLLLARQEGGGAPAPSQPVPATSLRDAVGVAIADVLPLAQAREINLGAVHADGDDDVLLPLARDESVVLVRNLIDNAVKYTPGPGRVDVAIHRNAADRRATLTVDDSGPGIPDAERERVFDRFYRSSDATGVGSGLGLAIVKAIADRHGATIVLDRSPTLGGLRAQVTFPLA</sequence>
<keyword evidence="9" id="KW-0067">ATP-binding</keyword>
<feature type="domain" description="HAMP" evidence="15">
    <location>
        <begin position="170"/>
        <end position="222"/>
    </location>
</feature>
<dbReference type="PRINTS" id="PR00344">
    <property type="entry name" value="BCTRLSENSOR"/>
</dbReference>
<evidence type="ECO:0000256" key="3">
    <source>
        <dbReference type="ARBA" id="ARBA00012438"/>
    </source>
</evidence>
<dbReference type="GO" id="GO:0005524">
    <property type="term" value="F:ATP binding"/>
    <property type="evidence" value="ECO:0007669"/>
    <property type="project" value="UniProtKB-KW"/>
</dbReference>
<feature type="transmembrane region" description="Helical" evidence="13">
    <location>
        <begin position="150"/>
        <end position="173"/>
    </location>
</feature>
<dbReference type="SMART" id="SM00388">
    <property type="entry name" value="HisKA"/>
    <property type="match status" value="1"/>
</dbReference>
<evidence type="ECO:0000256" key="2">
    <source>
        <dbReference type="ARBA" id="ARBA00004141"/>
    </source>
</evidence>
<keyword evidence="12 13" id="KW-0472">Membrane</keyword>
<dbReference type="InterPro" id="IPR004358">
    <property type="entry name" value="Sig_transdc_His_kin-like_C"/>
</dbReference>
<dbReference type="RefSeq" id="WP_179584414.1">
    <property type="nucleotide sequence ID" value="NZ_JACBYR010000001.1"/>
</dbReference>
<dbReference type="GO" id="GO:0005886">
    <property type="term" value="C:plasma membrane"/>
    <property type="evidence" value="ECO:0007669"/>
    <property type="project" value="TreeGrafter"/>
</dbReference>
<dbReference type="SUPFAM" id="SSF47384">
    <property type="entry name" value="Homodimeric domain of signal transducing histidine kinase"/>
    <property type="match status" value="1"/>
</dbReference>
<dbReference type="InterPro" id="IPR013727">
    <property type="entry name" value="2CSK_N"/>
</dbReference>
<dbReference type="Gene3D" id="1.10.287.130">
    <property type="match status" value="1"/>
</dbReference>
<evidence type="ECO:0000313" key="17">
    <source>
        <dbReference type="Proteomes" id="UP000542125"/>
    </source>
</evidence>
<dbReference type="EC" id="2.7.13.3" evidence="3"/>
<organism evidence="16 17">
    <name type="scientific">Pigmentiphaga litoralis</name>
    <dbReference type="NCBI Taxonomy" id="516702"/>
    <lineage>
        <taxon>Bacteria</taxon>
        <taxon>Pseudomonadati</taxon>
        <taxon>Pseudomonadota</taxon>
        <taxon>Betaproteobacteria</taxon>
        <taxon>Burkholderiales</taxon>
        <taxon>Alcaligenaceae</taxon>
        <taxon>Pigmentiphaga</taxon>
    </lineage>
</organism>
<evidence type="ECO:0000256" key="1">
    <source>
        <dbReference type="ARBA" id="ARBA00000085"/>
    </source>
</evidence>
<proteinExistence type="predicted"/>
<evidence type="ECO:0000256" key="7">
    <source>
        <dbReference type="ARBA" id="ARBA00022741"/>
    </source>
</evidence>
<comment type="caution">
    <text evidence="16">The sequence shown here is derived from an EMBL/GenBank/DDBJ whole genome shotgun (WGS) entry which is preliminary data.</text>
</comment>
<dbReference type="EMBL" id="JACBYR010000001">
    <property type="protein sequence ID" value="NYE81972.1"/>
    <property type="molecule type" value="Genomic_DNA"/>
</dbReference>
<comment type="catalytic activity">
    <reaction evidence="1">
        <text>ATP + protein L-histidine = ADP + protein N-phospho-L-histidine.</text>
        <dbReference type="EC" id="2.7.13.3"/>
    </reaction>
</comment>
<dbReference type="PROSITE" id="PS50885">
    <property type="entry name" value="HAMP"/>
    <property type="match status" value="1"/>
</dbReference>
<dbReference type="SUPFAM" id="SSF55874">
    <property type="entry name" value="ATPase domain of HSP90 chaperone/DNA topoisomerase II/histidine kinase"/>
    <property type="match status" value="1"/>
</dbReference>
<evidence type="ECO:0000259" key="14">
    <source>
        <dbReference type="PROSITE" id="PS50109"/>
    </source>
</evidence>
<dbReference type="CDD" id="cd00082">
    <property type="entry name" value="HisKA"/>
    <property type="match status" value="1"/>
</dbReference>
<dbReference type="Gene3D" id="3.30.565.10">
    <property type="entry name" value="Histidine kinase-like ATPase, C-terminal domain"/>
    <property type="match status" value="1"/>
</dbReference>
<dbReference type="Pfam" id="PF02518">
    <property type="entry name" value="HATPase_c"/>
    <property type="match status" value="1"/>
</dbReference>
<keyword evidence="5 16" id="KW-0808">Transferase</keyword>
<feature type="domain" description="Histidine kinase" evidence="14">
    <location>
        <begin position="230"/>
        <end position="450"/>
    </location>
</feature>
<dbReference type="InterPro" id="IPR005467">
    <property type="entry name" value="His_kinase_dom"/>
</dbReference>
<dbReference type="InterPro" id="IPR003661">
    <property type="entry name" value="HisK_dim/P_dom"/>
</dbReference>